<gene>
    <name evidence="2" type="ORF">SAMN04490178_11170</name>
</gene>
<name>A0A1H8VFW2_9FIRM</name>
<evidence type="ECO:0000313" key="3">
    <source>
        <dbReference type="Proteomes" id="UP000198847"/>
    </source>
</evidence>
<dbReference type="Gene3D" id="1.20.1290.10">
    <property type="entry name" value="AhpD-like"/>
    <property type="match status" value="1"/>
</dbReference>
<dbReference type="EMBL" id="FODY01000011">
    <property type="protein sequence ID" value="SEP14285.1"/>
    <property type="molecule type" value="Genomic_DNA"/>
</dbReference>
<evidence type="ECO:0000259" key="1">
    <source>
        <dbReference type="Pfam" id="PF02627"/>
    </source>
</evidence>
<keyword evidence="3" id="KW-1185">Reference proteome</keyword>
<reference evidence="2 3" key="1">
    <citation type="submission" date="2016-10" db="EMBL/GenBank/DDBJ databases">
        <authorList>
            <person name="de Groot N.N."/>
        </authorList>
    </citation>
    <scope>NUCLEOTIDE SEQUENCE [LARGE SCALE GENOMIC DNA]</scope>
    <source>
        <strain evidence="2 3">DSM 13305</strain>
    </source>
</reference>
<dbReference type="PANTHER" id="PTHR33570:SF10">
    <property type="entry name" value="GAMMA-CARBOXYMUCONOLACTONE DECARBOXYLASE"/>
    <property type="match status" value="1"/>
</dbReference>
<dbReference type="GO" id="GO:0051920">
    <property type="term" value="F:peroxiredoxin activity"/>
    <property type="evidence" value="ECO:0007669"/>
    <property type="project" value="InterPro"/>
</dbReference>
<dbReference type="STRING" id="112903.SAMN04490178_11170"/>
<sequence>MTNYQQGIEVLMKLAGDKGKQAVADLHAFSPDLARLIIEFGFGEIYSRPVFDLKQRELITLSSLITQGAGEVTLGFHFNSALNIGITMEELIEIIFHCAGYAGVPCAVSAMHILKKVAEQRECI</sequence>
<dbReference type="Proteomes" id="UP000198847">
    <property type="component" value="Unassembled WGS sequence"/>
</dbReference>
<evidence type="ECO:0000313" key="2">
    <source>
        <dbReference type="EMBL" id="SEP14285.1"/>
    </source>
</evidence>
<protein>
    <submittedName>
        <fullName evidence="2">4-carboxymuconolactone decarboxylase</fullName>
    </submittedName>
</protein>
<dbReference type="AlphaFoldDB" id="A0A1H8VFW2"/>
<dbReference type="RefSeq" id="WP_091746857.1">
    <property type="nucleotide sequence ID" value="NZ_FODY01000011.1"/>
</dbReference>
<organism evidence="2 3">
    <name type="scientific">Propionispora vibrioides</name>
    <dbReference type="NCBI Taxonomy" id="112903"/>
    <lineage>
        <taxon>Bacteria</taxon>
        <taxon>Bacillati</taxon>
        <taxon>Bacillota</taxon>
        <taxon>Negativicutes</taxon>
        <taxon>Selenomonadales</taxon>
        <taxon>Sporomusaceae</taxon>
        <taxon>Propionispora</taxon>
    </lineage>
</organism>
<proteinExistence type="predicted"/>
<dbReference type="InterPro" id="IPR029032">
    <property type="entry name" value="AhpD-like"/>
</dbReference>
<dbReference type="InterPro" id="IPR052512">
    <property type="entry name" value="4CMD/NDH-1_regulator"/>
</dbReference>
<accession>A0A1H8VFW2</accession>
<dbReference type="PANTHER" id="PTHR33570">
    <property type="entry name" value="4-CARBOXYMUCONOLACTONE DECARBOXYLASE FAMILY PROTEIN"/>
    <property type="match status" value="1"/>
</dbReference>
<dbReference type="Pfam" id="PF02627">
    <property type="entry name" value="CMD"/>
    <property type="match status" value="1"/>
</dbReference>
<dbReference type="SUPFAM" id="SSF69118">
    <property type="entry name" value="AhpD-like"/>
    <property type="match status" value="1"/>
</dbReference>
<dbReference type="InterPro" id="IPR003779">
    <property type="entry name" value="CMD-like"/>
</dbReference>
<dbReference type="OrthoDB" id="9802489at2"/>
<feature type="domain" description="Carboxymuconolactone decarboxylase-like" evidence="1">
    <location>
        <begin position="31"/>
        <end position="115"/>
    </location>
</feature>